<organism evidence="3 4">
    <name type="scientific">Phytoactinopolyspora halotolerans</name>
    <dbReference type="NCBI Taxonomy" id="1981512"/>
    <lineage>
        <taxon>Bacteria</taxon>
        <taxon>Bacillati</taxon>
        <taxon>Actinomycetota</taxon>
        <taxon>Actinomycetes</taxon>
        <taxon>Jiangellales</taxon>
        <taxon>Jiangellaceae</taxon>
        <taxon>Phytoactinopolyspora</taxon>
    </lineage>
</organism>
<keyword evidence="2" id="KW-0732">Signal</keyword>
<feature type="compositionally biased region" description="Gly residues" evidence="1">
    <location>
        <begin position="85"/>
        <end position="95"/>
    </location>
</feature>
<name>A0A6L9SDS5_9ACTN</name>
<reference evidence="3 4" key="1">
    <citation type="submission" date="2020-02" db="EMBL/GenBank/DDBJ databases">
        <authorList>
            <person name="Li X.-J."/>
            <person name="Han X.-M."/>
        </authorList>
    </citation>
    <scope>NUCLEOTIDE SEQUENCE [LARGE SCALE GENOMIC DNA]</scope>
    <source>
        <strain evidence="3 4">CCTCC AB 2017055</strain>
    </source>
</reference>
<evidence type="ECO:0000256" key="2">
    <source>
        <dbReference type="SAM" id="SignalP"/>
    </source>
</evidence>
<keyword evidence="4" id="KW-1185">Reference proteome</keyword>
<feature type="region of interest" description="Disordered" evidence="1">
    <location>
        <begin position="36"/>
        <end position="103"/>
    </location>
</feature>
<accession>A0A6L9SDS5</accession>
<dbReference type="Proteomes" id="UP000475214">
    <property type="component" value="Unassembled WGS sequence"/>
</dbReference>
<feature type="chain" id="PRO_5027062171" evidence="2">
    <location>
        <begin position="32"/>
        <end position="209"/>
    </location>
</feature>
<proteinExistence type="predicted"/>
<feature type="compositionally biased region" description="Acidic residues" evidence="1">
    <location>
        <begin position="36"/>
        <end position="62"/>
    </location>
</feature>
<dbReference type="RefSeq" id="WP_163743290.1">
    <property type="nucleotide sequence ID" value="NZ_JAAGOA010000023.1"/>
</dbReference>
<dbReference type="AlphaFoldDB" id="A0A6L9SDS5"/>
<evidence type="ECO:0000313" key="4">
    <source>
        <dbReference type="Proteomes" id="UP000475214"/>
    </source>
</evidence>
<evidence type="ECO:0000256" key="1">
    <source>
        <dbReference type="SAM" id="MobiDB-lite"/>
    </source>
</evidence>
<dbReference type="PROSITE" id="PS51257">
    <property type="entry name" value="PROKAR_LIPOPROTEIN"/>
    <property type="match status" value="1"/>
</dbReference>
<comment type="caution">
    <text evidence="3">The sequence shown here is derived from an EMBL/GenBank/DDBJ whole genome shotgun (WGS) entry which is preliminary data.</text>
</comment>
<feature type="signal peptide" evidence="2">
    <location>
        <begin position="1"/>
        <end position="31"/>
    </location>
</feature>
<sequence length="209" mass="21181">MTRRLCTTPARRGARGLPAFALLLSATLALGACSGDDDETAAGDDDGAAAEDEPGAGEDDSSGDPVLDFYQCLRDNGLDVEDPGPSGGGGAGLQGPPGVDMHDPETEAIVEDCAENHLNSTDGRVTVGGEDGQMGDNLAEPEALIAYVDCMREHGIDMPDPDADGRLSIPDGVSRESAEFQQAAQDCAEHLDGGGILVGGGEDGAGAAR</sequence>
<dbReference type="EMBL" id="JAAGOA010000023">
    <property type="protein sequence ID" value="NEE03545.1"/>
    <property type="molecule type" value="Genomic_DNA"/>
</dbReference>
<gene>
    <name evidence="3" type="ORF">G1H10_25600</name>
</gene>
<evidence type="ECO:0000313" key="3">
    <source>
        <dbReference type="EMBL" id="NEE03545.1"/>
    </source>
</evidence>
<protein>
    <submittedName>
        <fullName evidence="3">Uncharacterized protein</fullName>
    </submittedName>
</protein>